<dbReference type="AlphaFoldDB" id="A0A9Q5C023"/>
<protein>
    <submittedName>
        <fullName evidence="1">Uncharacterized protein</fullName>
    </submittedName>
</protein>
<dbReference type="EMBL" id="WCHB01000042">
    <property type="protein sequence ID" value="NRO35107.1"/>
    <property type="molecule type" value="Genomic_DNA"/>
</dbReference>
<evidence type="ECO:0000313" key="2">
    <source>
        <dbReference type="Proteomes" id="UP000651333"/>
    </source>
</evidence>
<dbReference type="Proteomes" id="UP000651333">
    <property type="component" value="Unassembled WGS sequence"/>
</dbReference>
<organism evidence="1 2">
    <name type="scientific">Lactobacillus helveticus</name>
    <name type="common">Lactobacillus suntoryeus</name>
    <dbReference type="NCBI Taxonomy" id="1587"/>
    <lineage>
        <taxon>Bacteria</taxon>
        <taxon>Bacillati</taxon>
        <taxon>Bacillota</taxon>
        <taxon>Bacilli</taxon>
        <taxon>Lactobacillales</taxon>
        <taxon>Lactobacillaceae</taxon>
        <taxon>Lactobacillus</taxon>
    </lineage>
</organism>
<accession>A0A9Q5C023</accession>
<comment type="caution">
    <text evidence="1">The sequence shown here is derived from an EMBL/GenBank/DDBJ whole genome shotgun (WGS) entry which is preliminary data.</text>
</comment>
<name>A0A9Q5C023_LACHE</name>
<gene>
    <name evidence="1" type="ORF">IMAU30003_01357</name>
</gene>
<sequence>MTQQVERLTAEDLDRYTELFSGIDRKLRRFGYNYLYVFNVQKVIRILTIYRQWLLSQASLDFDELYHNFWNQYEMNITAVSLLLLPRSHSKDQEIARIDATIEMINDLGTSYIFNDVQTNSVGFAVKNTIYPVLRKSLEELYRYSKERENIEYCKNIKEYLNQHSELYPDADVLADFFDNGSNEEDINLNN</sequence>
<reference evidence="1" key="1">
    <citation type="submission" date="2019-09" db="EMBL/GenBank/DDBJ databases">
        <title>Comparative genomic analysis of Lactobacillus helveticus.</title>
        <authorList>
            <person name="Zhang H."/>
            <person name="Chen Y."/>
            <person name="Zhong Z."/>
        </authorList>
    </citation>
    <scope>NUCLEOTIDE SEQUENCE</scope>
    <source>
        <strain evidence="1">IMAU30003</strain>
    </source>
</reference>
<proteinExistence type="predicted"/>
<evidence type="ECO:0000313" key="1">
    <source>
        <dbReference type="EMBL" id="NRO35107.1"/>
    </source>
</evidence>
<dbReference type="RefSeq" id="WP_172982029.1">
    <property type="nucleotide sequence ID" value="NZ_WCGM01000031.1"/>
</dbReference>